<feature type="transmembrane region" description="Helical" evidence="9">
    <location>
        <begin position="274"/>
        <end position="295"/>
    </location>
</feature>
<keyword evidence="5 12" id="KW-0067">ATP-binding</keyword>
<evidence type="ECO:0000256" key="5">
    <source>
        <dbReference type="ARBA" id="ARBA00022840"/>
    </source>
</evidence>
<evidence type="ECO:0000256" key="4">
    <source>
        <dbReference type="ARBA" id="ARBA00022741"/>
    </source>
</evidence>
<dbReference type="InterPro" id="IPR036640">
    <property type="entry name" value="ABC1_TM_sf"/>
</dbReference>
<gene>
    <name evidence="12" type="ORF">B4V02_13765</name>
</gene>
<dbReference type="Gene3D" id="3.40.50.300">
    <property type="entry name" value="P-loop containing nucleotide triphosphate hydrolases"/>
    <property type="match status" value="1"/>
</dbReference>
<dbReference type="Pfam" id="PF00005">
    <property type="entry name" value="ABC_tran"/>
    <property type="match status" value="1"/>
</dbReference>
<dbReference type="FunFam" id="3.40.50.300:FF:000287">
    <property type="entry name" value="Multidrug ABC transporter ATP-binding protein"/>
    <property type="match status" value="1"/>
</dbReference>
<keyword evidence="13" id="KW-1185">Reference proteome</keyword>
<dbReference type="GO" id="GO:0016887">
    <property type="term" value="F:ATP hydrolysis activity"/>
    <property type="evidence" value="ECO:0007669"/>
    <property type="project" value="InterPro"/>
</dbReference>
<keyword evidence="4" id="KW-0547">Nucleotide-binding</keyword>
<protein>
    <submittedName>
        <fullName evidence="12">ABC transporter ATP-binding protein</fullName>
    </submittedName>
</protein>
<reference evidence="12 13" key="1">
    <citation type="submission" date="2017-03" db="EMBL/GenBank/DDBJ databases">
        <title>Complete genome sequence of Paenibacillus Kribbensis producing bioflocculants.</title>
        <authorList>
            <person name="Lee H.-G."/>
            <person name="Oh H.-M."/>
        </authorList>
    </citation>
    <scope>NUCLEOTIDE SEQUENCE [LARGE SCALE GENOMIC DNA]</scope>
    <source>
        <strain evidence="12 13">AM49</strain>
    </source>
</reference>
<evidence type="ECO:0000256" key="6">
    <source>
        <dbReference type="ARBA" id="ARBA00022989"/>
    </source>
</evidence>
<comment type="subcellular location">
    <subcellularLocation>
        <location evidence="1">Cell membrane</location>
        <topology evidence="1">Multi-pass membrane protein</topology>
    </subcellularLocation>
</comment>
<feature type="domain" description="ABC transporter" evidence="10">
    <location>
        <begin position="370"/>
        <end position="606"/>
    </location>
</feature>
<dbReference type="InterPro" id="IPR011527">
    <property type="entry name" value="ABC1_TM_dom"/>
</dbReference>
<evidence type="ECO:0000256" key="1">
    <source>
        <dbReference type="ARBA" id="ARBA00004651"/>
    </source>
</evidence>
<dbReference type="PANTHER" id="PTHR43394">
    <property type="entry name" value="ATP-DEPENDENT PERMEASE MDL1, MITOCHONDRIAL"/>
    <property type="match status" value="1"/>
</dbReference>
<keyword evidence="7 9" id="KW-0472">Membrane</keyword>
<keyword evidence="2" id="KW-0813">Transport</keyword>
<dbReference type="KEGG" id="pkb:B4V02_13765"/>
<evidence type="ECO:0000256" key="3">
    <source>
        <dbReference type="ARBA" id="ARBA00022692"/>
    </source>
</evidence>
<dbReference type="InterPro" id="IPR039421">
    <property type="entry name" value="Type_1_exporter"/>
</dbReference>
<evidence type="ECO:0000256" key="8">
    <source>
        <dbReference type="SAM" id="MobiDB-lite"/>
    </source>
</evidence>
<dbReference type="GO" id="GO:0015421">
    <property type="term" value="F:ABC-type oligopeptide transporter activity"/>
    <property type="evidence" value="ECO:0007669"/>
    <property type="project" value="TreeGrafter"/>
</dbReference>
<sequence>MFRSNSAFRKLARYVRPYNLWVFITVIASLSLAAIDIILGKAIEQMAQGTFSSTRNMIYLVVGMTLIGMPCKFVMRYASARFSVSALRDLRGDLVHKFCDLPVSSVERKFTGDLVSRLTNNTAMLQNFFIQQFANLFYLPLVFTASLTLLLMTSWKLVLASLALMPVGMLITSLMSRPIEKYSEQLQEKMAHLNAVGQDAIGGIPIVKAFNMQAVLLKKYMVITEEVVRRGLGLEKRYASITPVGVMMLATPIILVIVYGGYLIQHGELNAGGIVLFLYLISFILQPVAMLPTIISQMKEAGGAAKHLFEVLDWPDERQGGEITSAGQDRGDKVLRLEDDADREACQVSQASGSETDGAESDDDAAVVVVSFEHLTFGYNEGNTVLKDISFQVRQGETVAIVGASGGGKSTIFKLLCGFNEPGEHAGAVQLFGKSLTDWNLTSLRRHISMVSQEPSLFPATIAENIGYGRLEATREEIVEAAKAAHAHDFIVQLPEGYETILSERGGGLSGGQKQRISIARALLKNAPLLLLDEPTSALDSQSEAQVQIAMNAAMHNRTVLVIAHRLSTVRQANRIIVLDQGSIVESGTHEELLGRDGEYRKLYLQNFEEEQHTAENGHSMPEERSEKRDLQAGVL</sequence>
<evidence type="ECO:0000259" key="11">
    <source>
        <dbReference type="PROSITE" id="PS50929"/>
    </source>
</evidence>
<feature type="region of interest" description="Disordered" evidence="8">
    <location>
        <begin position="612"/>
        <end position="636"/>
    </location>
</feature>
<dbReference type="STRING" id="172713.GCA_001705305_04935"/>
<dbReference type="Pfam" id="PF00664">
    <property type="entry name" value="ABC_membrane"/>
    <property type="match status" value="1"/>
</dbReference>
<dbReference type="SMART" id="SM00382">
    <property type="entry name" value="AAA"/>
    <property type="match status" value="1"/>
</dbReference>
<dbReference type="InterPro" id="IPR003439">
    <property type="entry name" value="ABC_transporter-like_ATP-bd"/>
</dbReference>
<dbReference type="InterPro" id="IPR027417">
    <property type="entry name" value="P-loop_NTPase"/>
</dbReference>
<dbReference type="Gene3D" id="1.20.1560.10">
    <property type="entry name" value="ABC transporter type 1, transmembrane domain"/>
    <property type="match status" value="1"/>
</dbReference>
<dbReference type="GO" id="GO:0005524">
    <property type="term" value="F:ATP binding"/>
    <property type="evidence" value="ECO:0007669"/>
    <property type="project" value="UniProtKB-KW"/>
</dbReference>
<evidence type="ECO:0000313" key="12">
    <source>
        <dbReference type="EMBL" id="ASR47665.1"/>
    </source>
</evidence>
<feature type="transmembrane region" description="Helical" evidence="9">
    <location>
        <begin position="20"/>
        <end position="38"/>
    </location>
</feature>
<accession>A0A222WND1</accession>
<dbReference type="PANTHER" id="PTHR43394:SF1">
    <property type="entry name" value="ATP-BINDING CASSETTE SUB-FAMILY B MEMBER 10, MITOCHONDRIAL"/>
    <property type="match status" value="1"/>
</dbReference>
<keyword evidence="6 9" id="KW-1133">Transmembrane helix</keyword>
<dbReference type="GO" id="GO:0005886">
    <property type="term" value="C:plasma membrane"/>
    <property type="evidence" value="ECO:0007669"/>
    <property type="project" value="UniProtKB-SubCell"/>
</dbReference>
<dbReference type="PROSITE" id="PS00211">
    <property type="entry name" value="ABC_TRANSPORTER_1"/>
    <property type="match status" value="1"/>
</dbReference>
<organism evidence="12 13">
    <name type="scientific">Paenibacillus kribbensis</name>
    <dbReference type="NCBI Taxonomy" id="172713"/>
    <lineage>
        <taxon>Bacteria</taxon>
        <taxon>Bacillati</taxon>
        <taxon>Bacillota</taxon>
        <taxon>Bacilli</taxon>
        <taxon>Bacillales</taxon>
        <taxon>Paenibacillaceae</taxon>
        <taxon>Paenibacillus</taxon>
    </lineage>
</organism>
<feature type="transmembrane region" description="Helical" evidence="9">
    <location>
        <begin position="58"/>
        <end position="78"/>
    </location>
</feature>
<dbReference type="EMBL" id="CP020028">
    <property type="protein sequence ID" value="ASR47665.1"/>
    <property type="molecule type" value="Genomic_DNA"/>
</dbReference>
<proteinExistence type="predicted"/>
<feature type="transmembrane region" description="Helical" evidence="9">
    <location>
        <begin position="238"/>
        <end position="262"/>
    </location>
</feature>
<dbReference type="Proteomes" id="UP000214666">
    <property type="component" value="Chromosome"/>
</dbReference>
<dbReference type="PROSITE" id="PS50893">
    <property type="entry name" value="ABC_TRANSPORTER_2"/>
    <property type="match status" value="1"/>
</dbReference>
<dbReference type="InterPro" id="IPR003593">
    <property type="entry name" value="AAA+_ATPase"/>
</dbReference>
<dbReference type="PROSITE" id="PS50929">
    <property type="entry name" value="ABC_TM1F"/>
    <property type="match status" value="1"/>
</dbReference>
<dbReference type="InterPro" id="IPR017871">
    <property type="entry name" value="ABC_transporter-like_CS"/>
</dbReference>
<dbReference type="AlphaFoldDB" id="A0A222WND1"/>
<dbReference type="RefSeq" id="WP_094155231.1">
    <property type="nucleotide sequence ID" value="NZ_CP020028.1"/>
</dbReference>
<evidence type="ECO:0000256" key="2">
    <source>
        <dbReference type="ARBA" id="ARBA00022448"/>
    </source>
</evidence>
<dbReference type="OrthoDB" id="9770415at2"/>
<feature type="transmembrane region" description="Helical" evidence="9">
    <location>
        <begin position="133"/>
        <end position="151"/>
    </location>
</feature>
<evidence type="ECO:0000256" key="9">
    <source>
        <dbReference type="SAM" id="Phobius"/>
    </source>
</evidence>
<evidence type="ECO:0000259" key="10">
    <source>
        <dbReference type="PROSITE" id="PS50893"/>
    </source>
</evidence>
<feature type="domain" description="ABC transmembrane type-1" evidence="11">
    <location>
        <begin position="22"/>
        <end position="300"/>
    </location>
</feature>
<evidence type="ECO:0000313" key="13">
    <source>
        <dbReference type="Proteomes" id="UP000214666"/>
    </source>
</evidence>
<dbReference type="SUPFAM" id="SSF90123">
    <property type="entry name" value="ABC transporter transmembrane region"/>
    <property type="match status" value="1"/>
</dbReference>
<keyword evidence="3 9" id="KW-0812">Transmembrane</keyword>
<name>A0A222WND1_9BACL</name>
<dbReference type="SUPFAM" id="SSF52540">
    <property type="entry name" value="P-loop containing nucleoside triphosphate hydrolases"/>
    <property type="match status" value="1"/>
</dbReference>
<evidence type="ECO:0000256" key="7">
    <source>
        <dbReference type="ARBA" id="ARBA00023136"/>
    </source>
</evidence>